<feature type="transmembrane region" description="Helical" evidence="5">
    <location>
        <begin position="93"/>
        <end position="110"/>
    </location>
</feature>
<dbReference type="InterPro" id="IPR000620">
    <property type="entry name" value="EamA_dom"/>
</dbReference>
<evidence type="ECO:0000313" key="7">
    <source>
        <dbReference type="EMBL" id="GAM75034.1"/>
    </source>
</evidence>
<sequence>MIKTDQRATAFMLMSTFCTSLTGLTAKFLTLRMATGSVLLLRFFLPAIIMLSLILLAKRCLPERDMWRVLIIRAVGVAACQFCFLYSLGKLSLVESVVLFSTGPIFIALFERCLFKVLLQSATLWAIGLTFVGVIFLAGNTDGFTFKPELLIGLMSGMFNAVSQLSLHRASKSSMSGMESSGWSFLLAGVMLVPILALFHEQGAVDLNFTFTTSHIVMLIVMVMTFAIIGTQLSRNSAYRLAETNSQLAPLIYTNLVFTAVWQFTLFDERFSLHQYIGLGLIVGANMLRSGLLKQMAKQMLKRFR</sequence>
<feature type="transmembrane region" description="Helical" evidence="5">
    <location>
        <begin position="273"/>
        <end position="293"/>
    </location>
</feature>
<evidence type="ECO:0000313" key="8">
    <source>
        <dbReference type="Proteomes" id="UP000031666"/>
    </source>
</evidence>
<feature type="transmembrane region" description="Helical" evidence="5">
    <location>
        <begin position="117"/>
        <end position="138"/>
    </location>
</feature>
<reference evidence="7 8" key="2">
    <citation type="submission" date="2015-01" db="EMBL/GenBank/DDBJ databases">
        <authorList>
            <consortium name="NBRP consortium"/>
            <person name="Sawabe T."/>
            <person name="Meirelles P."/>
            <person name="Feng G."/>
            <person name="Sayaka M."/>
            <person name="Hattori M."/>
            <person name="Ohkuma M."/>
        </authorList>
    </citation>
    <scope>NUCLEOTIDE SEQUENCE [LARGE SCALE GENOMIC DNA]</scope>
    <source>
        <strain evidence="8">JCM 19241</strain>
    </source>
</reference>
<dbReference type="AlphaFoldDB" id="A0A0B8QKL6"/>
<evidence type="ECO:0000256" key="5">
    <source>
        <dbReference type="SAM" id="Phobius"/>
    </source>
</evidence>
<evidence type="ECO:0000256" key="3">
    <source>
        <dbReference type="ARBA" id="ARBA00022989"/>
    </source>
</evidence>
<feature type="transmembrane region" description="Helical" evidence="5">
    <location>
        <begin position="150"/>
        <end position="168"/>
    </location>
</feature>
<accession>A0A0B8QKL6</accession>
<comment type="caution">
    <text evidence="7">The sequence shown here is derived from an EMBL/GenBank/DDBJ whole genome shotgun (WGS) entry which is preliminary data.</text>
</comment>
<feature type="transmembrane region" description="Helical" evidence="5">
    <location>
        <begin position="211"/>
        <end position="229"/>
    </location>
</feature>
<dbReference type="GO" id="GO:0016020">
    <property type="term" value="C:membrane"/>
    <property type="evidence" value="ECO:0007669"/>
    <property type="project" value="UniProtKB-SubCell"/>
</dbReference>
<keyword evidence="2 5" id="KW-0812">Transmembrane</keyword>
<keyword evidence="3 5" id="KW-1133">Transmembrane helix</keyword>
<feature type="domain" description="EamA" evidence="6">
    <location>
        <begin position="10"/>
        <end position="137"/>
    </location>
</feature>
<feature type="transmembrane region" description="Helical" evidence="5">
    <location>
        <begin position="69"/>
        <end position="87"/>
    </location>
</feature>
<gene>
    <name evidence="7" type="ORF">JCM19241_1377</name>
</gene>
<organism evidence="7 8">
    <name type="scientific">Vibrio ishigakensis</name>
    <dbReference type="NCBI Taxonomy" id="1481914"/>
    <lineage>
        <taxon>Bacteria</taxon>
        <taxon>Pseudomonadati</taxon>
        <taxon>Pseudomonadota</taxon>
        <taxon>Gammaproteobacteria</taxon>
        <taxon>Vibrionales</taxon>
        <taxon>Vibrionaceae</taxon>
        <taxon>Vibrio</taxon>
    </lineage>
</organism>
<evidence type="ECO:0000256" key="2">
    <source>
        <dbReference type="ARBA" id="ARBA00022692"/>
    </source>
</evidence>
<evidence type="ECO:0000256" key="4">
    <source>
        <dbReference type="ARBA" id="ARBA00023136"/>
    </source>
</evidence>
<feature type="domain" description="EamA" evidence="6">
    <location>
        <begin position="150"/>
        <end position="285"/>
    </location>
</feature>
<reference evidence="7 8" key="1">
    <citation type="submission" date="2015-01" db="EMBL/GenBank/DDBJ databases">
        <title>Vibrio sp. C94 JCM 19241 whole genome shotgun sequence.</title>
        <authorList>
            <person name="Sawabe T."/>
            <person name="Meirelles P."/>
            <person name="Feng G."/>
            <person name="Sayaka M."/>
            <person name="Hattori M."/>
            <person name="Ohkuma M."/>
        </authorList>
    </citation>
    <scope>NUCLEOTIDE SEQUENCE [LARGE SCALE GENOMIC DNA]</scope>
    <source>
        <strain evidence="8">JCM 19241</strain>
    </source>
</reference>
<evidence type="ECO:0000256" key="1">
    <source>
        <dbReference type="ARBA" id="ARBA00004141"/>
    </source>
</evidence>
<dbReference type="PANTHER" id="PTHR22911:SF6">
    <property type="entry name" value="SOLUTE CARRIER FAMILY 35 MEMBER G1"/>
    <property type="match status" value="1"/>
</dbReference>
<dbReference type="Proteomes" id="UP000031666">
    <property type="component" value="Unassembled WGS sequence"/>
</dbReference>
<comment type="subcellular location">
    <subcellularLocation>
        <location evidence="1">Membrane</location>
        <topology evidence="1">Multi-pass membrane protein</topology>
    </subcellularLocation>
</comment>
<feature type="transmembrane region" description="Helical" evidence="5">
    <location>
        <begin position="180"/>
        <end position="199"/>
    </location>
</feature>
<name>A0A0B8QKL6_9VIBR</name>
<dbReference type="InterPro" id="IPR037185">
    <property type="entry name" value="EmrE-like"/>
</dbReference>
<keyword evidence="4 5" id="KW-0472">Membrane</keyword>
<feature type="transmembrane region" description="Helical" evidence="5">
    <location>
        <begin position="39"/>
        <end position="57"/>
    </location>
</feature>
<protein>
    <submittedName>
        <fullName evidence="7">Permease</fullName>
    </submittedName>
</protein>
<dbReference type="Pfam" id="PF00892">
    <property type="entry name" value="EamA"/>
    <property type="match status" value="2"/>
</dbReference>
<dbReference type="STRING" id="1481914.JCM19241_1377"/>
<dbReference type="SUPFAM" id="SSF103481">
    <property type="entry name" value="Multidrug resistance efflux transporter EmrE"/>
    <property type="match status" value="2"/>
</dbReference>
<dbReference type="EMBL" id="BBSC01000003">
    <property type="protein sequence ID" value="GAM75034.1"/>
    <property type="molecule type" value="Genomic_DNA"/>
</dbReference>
<feature type="transmembrane region" description="Helical" evidence="5">
    <location>
        <begin position="250"/>
        <end position="267"/>
    </location>
</feature>
<dbReference type="PANTHER" id="PTHR22911">
    <property type="entry name" value="ACYL-MALONYL CONDENSING ENZYME-RELATED"/>
    <property type="match status" value="1"/>
</dbReference>
<proteinExistence type="predicted"/>
<evidence type="ECO:0000259" key="6">
    <source>
        <dbReference type="Pfam" id="PF00892"/>
    </source>
</evidence>